<gene>
    <name evidence="1" type="ORF">RFULGI_LOCUS3823</name>
</gene>
<name>A0A9N9AJE5_9GLOM</name>
<protein>
    <submittedName>
        <fullName evidence="1">14405_t:CDS:1</fullName>
    </submittedName>
</protein>
<dbReference type="EMBL" id="CAJVPZ010003531">
    <property type="protein sequence ID" value="CAG8531698.1"/>
    <property type="molecule type" value="Genomic_DNA"/>
</dbReference>
<keyword evidence="2" id="KW-1185">Reference proteome</keyword>
<accession>A0A9N9AJE5</accession>
<dbReference type="Proteomes" id="UP000789396">
    <property type="component" value="Unassembled WGS sequence"/>
</dbReference>
<comment type="caution">
    <text evidence="1">The sequence shown here is derived from an EMBL/GenBank/DDBJ whole genome shotgun (WGS) entry which is preliminary data.</text>
</comment>
<reference evidence="1" key="1">
    <citation type="submission" date="2021-06" db="EMBL/GenBank/DDBJ databases">
        <authorList>
            <person name="Kallberg Y."/>
            <person name="Tangrot J."/>
            <person name="Rosling A."/>
        </authorList>
    </citation>
    <scope>NUCLEOTIDE SEQUENCE</scope>
    <source>
        <strain evidence="1">IN212</strain>
    </source>
</reference>
<proteinExistence type="predicted"/>
<dbReference type="OrthoDB" id="2398929at2759"/>
<sequence length="628" mass="71756">MRYYLVYIIYLDDFVNNNEPNQESTVNDEKTRLVLDQINVCPSPNTSSNTCTRTQKKRLLQCSSLLNIYLSFLPKEEKLTLTNNKIKLQQWNTGFTFNYVEFLRYLDLEELFITVRSWKQCLSKSQLISNNDVNSQKLKRFSSKKSLVNSIKSLKNVILRKKHSTFSVSKAVFPVSVDRVVSYSLAKLIMNNSKKLILLSIDPTIGDSIKNYRCNCMDPIFNIDNYGHQIFKQNVPEEHLLIATYPGANECLSSLTEFICTTRGTKWRLFHAMSSICKQLKMISVDMGGYDSWSNAGLQTYTEPQMQELEWEAKNLATLIRSQSSLKEFLLSRGEIGLNTILDALTSQVISLKYIEFINIDTKLSLWGSLERLNEFNGLKTLKFISCRLNDILTKPLVSNPIPLFRLTTIEMSDSTSSPEIVLKLIKDSGSSLKSLILGDHHNKEGSDSACNIIETTAKYCPNIVNFSSIVSVSEISQLLTLFTFCPQLESVTLRGPEDETDHVIEDINWLFEQMGELQLLRKLRNLAIQAPWSFLPHSLNEFLKDSSPPLRSLEFSCSHCFSDGHLEVILRCLGKNLKRLKLATCIEMDDELIVEALATIEDFEFKTFISSHGSCHFNNIYIHELVY</sequence>
<evidence type="ECO:0000313" key="2">
    <source>
        <dbReference type="Proteomes" id="UP000789396"/>
    </source>
</evidence>
<dbReference type="SUPFAM" id="SSF52047">
    <property type="entry name" value="RNI-like"/>
    <property type="match status" value="1"/>
</dbReference>
<evidence type="ECO:0000313" key="1">
    <source>
        <dbReference type="EMBL" id="CAG8531698.1"/>
    </source>
</evidence>
<dbReference type="AlphaFoldDB" id="A0A9N9AJE5"/>
<dbReference type="Gene3D" id="3.80.10.10">
    <property type="entry name" value="Ribonuclease Inhibitor"/>
    <property type="match status" value="1"/>
</dbReference>
<organism evidence="1 2">
    <name type="scientific">Racocetra fulgida</name>
    <dbReference type="NCBI Taxonomy" id="60492"/>
    <lineage>
        <taxon>Eukaryota</taxon>
        <taxon>Fungi</taxon>
        <taxon>Fungi incertae sedis</taxon>
        <taxon>Mucoromycota</taxon>
        <taxon>Glomeromycotina</taxon>
        <taxon>Glomeromycetes</taxon>
        <taxon>Diversisporales</taxon>
        <taxon>Gigasporaceae</taxon>
        <taxon>Racocetra</taxon>
    </lineage>
</organism>
<dbReference type="InterPro" id="IPR032675">
    <property type="entry name" value="LRR_dom_sf"/>
</dbReference>